<organism evidence="1 2">
    <name type="scientific">Iphiclides podalirius</name>
    <name type="common">scarce swallowtail</name>
    <dbReference type="NCBI Taxonomy" id="110791"/>
    <lineage>
        <taxon>Eukaryota</taxon>
        <taxon>Metazoa</taxon>
        <taxon>Ecdysozoa</taxon>
        <taxon>Arthropoda</taxon>
        <taxon>Hexapoda</taxon>
        <taxon>Insecta</taxon>
        <taxon>Pterygota</taxon>
        <taxon>Neoptera</taxon>
        <taxon>Endopterygota</taxon>
        <taxon>Lepidoptera</taxon>
        <taxon>Glossata</taxon>
        <taxon>Ditrysia</taxon>
        <taxon>Papilionoidea</taxon>
        <taxon>Papilionidae</taxon>
        <taxon>Papilioninae</taxon>
        <taxon>Iphiclides</taxon>
    </lineage>
</organism>
<sequence>MLIGQWESGLRVKFSVGLRPGTDFFFPIPRTLEAAESEGWSAVARPTGPLPSLTMYCPDDRVVCALFDDDGNVAGLQISMSKDDISGSALDWITQGFTEWTATTAAGETKEFWSIQQYFVSDATLNMSKEDRIRAFERSLMREGAVWVSGFNGELMKISNKADDIADSVFTRQACIPWMGRHYYYNMTSETTCTADTLLPWFPIVHSDELIAMGLIMHGQNSAKDGGRDWYERPSKIAVQAIVPDGPECLYNMASTPGIVTMHIYYVEKPWFIGCLTN</sequence>
<name>A0ABN8I8U5_9NEOP</name>
<dbReference type="EMBL" id="OW152828">
    <property type="protein sequence ID" value="CAH2045903.1"/>
    <property type="molecule type" value="Genomic_DNA"/>
</dbReference>
<keyword evidence="2" id="KW-1185">Reference proteome</keyword>
<dbReference type="Proteomes" id="UP000837857">
    <property type="component" value="Chromosome 16"/>
</dbReference>
<evidence type="ECO:0000313" key="1">
    <source>
        <dbReference type="EMBL" id="CAH2045903.1"/>
    </source>
</evidence>
<proteinExistence type="predicted"/>
<evidence type="ECO:0000313" key="2">
    <source>
        <dbReference type="Proteomes" id="UP000837857"/>
    </source>
</evidence>
<feature type="non-terminal residue" evidence="1">
    <location>
        <position position="1"/>
    </location>
</feature>
<protein>
    <submittedName>
        <fullName evidence="1">Uncharacterized protein</fullName>
    </submittedName>
</protein>
<accession>A0ABN8I8U5</accession>
<reference evidence="1" key="1">
    <citation type="submission" date="2022-03" db="EMBL/GenBank/DDBJ databases">
        <authorList>
            <person name="Martin H S."/>
        </authorList>
    </citation>
    <scope>NUCLEOTIDE SEQUENCE</scope>
</reference>
<gene>
    <name evidence="1" type="ORF">IPOD504_LOCUS5283</name>
</gene>